<proteinExistence type="predicted"/>
<dbReference type="Pfam" id="PF11010">
    <property type="entry name" value="DUF2848"/>
    <property type="match status" value="1"/>
</dbReference>
<dbReference type="AlphaFoldDB" id="A0A921FWK4"/>
<evidence type="ECO:0000313" key="2">
    <source>
        <dbReference type="Proteomes" id="UP000698173"/>
    </source>
</evidence>
<reference evidence="1" key="1">
    <citation type="journal article" date="2021" name="PeerJ">
        <title>Extensive microbial diversity within the chicken gut microbiome revealed by metagenomics and culture.</title>
        <authorList>
            <person name="Gilroy R."/>
            <person name="Ravi A."/>
            <person name="Getino M."/>
            <person name="Pursley I."/>
            <person name="Horton D.L."/>
            <person name="Alikhan N.F."/>
            <person name="Baker D."/>
            <person name="Gharbi K."/>
            <person name="Hall N."/>
            <person name="Watson M."/>
            <person name="Adriaenssens E.M."/>
            <person name="Foster-Nyarko E."/>
            <person name="Jarju S."/>
            <person name="Secka A."/>
            <person name="Antonio M."/>
            <person name="Oren A."/>
            <person name="Chaudhuri R.R."/>
            <person name="La Ragione R."/>
            <person name="Hildebrand F."/>
            <person name="Pallen M.J."/>
        </authorList>
    </citation>
    <scope>NUCLEOTIDE SEQUENCE</scope>
    <source>
        <strain evidence="1">CHK171-7178</strain>
    </source>
</reference>
<dbReference type="InterPro" id="IPR021269">
    <property type="entry name" value="DUF2848"/>
</dbReference>
<name>A0A921FWK4_SPOPS</name>
<protein>
    <submittedName>
        <fullName evidence="1">DUF2848 domain-containing protein</fullName>
    </submittedName>
</protein>
<comment type="caution">
    <text evidence="1">The sequence shown here is derived from an EMBL/GenBank/DDBJ whole genome shotgun (WGS) entry which is preliminary data.</text>
</comment>
<dbReference type="EMBL" id="DYWT01000011">
    <property type="protein sequence ID" value="HJF30287.1"/>
    <property type="molecule type" value="Genomic_DNA"/>
</dbReference>
<organism evidence="1 2">
    <name type="scientific">Sporosarcina psychrophila</name>
    <name type="common">Bacillus psychrophilus</name>
    <dbReference type="NCBI Taxonomy" id="1476"/>
    <lineage>
        <taxon>Bacteria</taxon>
        <taxon>Bacillati</taxon>
        <taxon>Bacillota</taxon>
        <taxon>Bacilli</taxon>
        <taxon>Bacillales</taxon>
        <taxon>Caryophanaceae</taxon>
        <taxon>Sporosarcina</taxon>
    </lineage>
</organism>
<gene>
    <name evidence="1" type="ORF">K8V56_00735</name>
</gene>
<reference evidence="1" key="2">
    <citation type="submission" date="2021-09" db="EMBL/GenBank/DDBJ databases">
        <authorList>
            <person name="Gilroy R."/>
        </authorList>
    </citation>
    <scope>NUCLEOTIDE SEQUENCE</scope>
    <source>
        <strain evidence="1">CHK171-7178</strain>
    </source>
</reference>
<sequence length="42" mass="4757">MSLDIESDHTDRVIETVSINSKQVCVKLISIVLWLLSSIENQ</sequence>
<evidence type="ECO:0000313" key="1">
    <source>
        <dbReference type="EMBL" id="HJF30287.1"/>
    </source>
</evidence>
<dbReference type="Proteomes" id="UP000698173">
    <property type="component" value="Unassembled WGS sequence"/>
</dbReference>
<accession>A0A921FWK4</accession>